<dbReference type="SUPFAM" id="SSF56574">
    <property type="entry name" value="Serpins"/>
    <property type="match status" value="1"/>
</dbReference>
<evidence type="ECO:0000313" key="4">
    <source>
        <dbReference type="EMBL" id="RLN24369.1"/>
    </source>
</evidence>
<name>A0A3L6SNX9_PANMI</name>
<dbReference type="Gene3D" id="3.30.497.10">
    <property type="entry name" value="Antithrombin, subunit I, domain 2"/>
    <property type="match status" value="1"/>
</dbReference>
<evidence type="ECO:0000256" key="2">
    <source>
        <dbReference type="SAM" id="MobiDB-lite"/>
    </source>
</evidence>
<dbReference type="InterPro" id="IPR042178">
    <property type="entry name" value="Serpin_sf_1"/>
</dbReference>
<feature type="domain" description="Serpin" evidence="3">
    <location>
        <begin position="159"/>
        <end position="196"/>
    </location>
</feature>
<evidence type="ECO:0000259" key="3">
    <source>
        <dbReference type="Pfam" id="PF00079"/>
    </source>
</evidence>
<feature type="compositionally biased region" description="Low complexity" evidence="2">
    <location>
        <begin position="53"/>
        <end position="77"/>
    </location>
</feature>
<dbReference type="InterPro" id="IPR036186">
    <property type="entry name" value="Serpin_sf"/>
</dbReference>
<organism evidence="4 5">
    <name type="scientific">Panicum miliaceum</name>
    <name type="common">Proso millet</name>
    <name type="synonym">Broomcorn millet</name>
    <dbReference type="NCBI Taxonomy" id="4540"/>
    <lineage>
        <taxon>Eukaryota</taxon>
        <taxon>Viridiplantae</taxon>
        <taxon>Streptophyta</taxon>
        <taxon>Embryophyta</taxon>
        <taxon>Tracheophyta</taxon>
        <taxon>Spermatophyta</taxon>
        <taxon>Magnoliopsida</taxon>
        <taxon>Liliopsida</taxon>
        <taxon>Poales</taxon>
        <taxon>Poaceae</taxon>
        <taxon>PACMAD clade</taxon>
        <taxon>Panicoideae</taxon>
        <taxon>Panicodae</taxon>
        <taxon>Paniceae</taxon>
        <taxon>Panicinae</taxon>
        <taxon>Panicum</taxon>
        <taxon>Panicum sect. Panicum</taxon>
    </lineage>
</organism>
<evidence type="ECO:0000256" key="1">
    <source>
        <dbReference type="ARBA" id="ARBA00009500"/>
    </source>
</evidence>
<sequence>MLPECSTLSVTPSSSCTDRRWRRQNRAAAGKNGAASSVGTSDVASAHEERGAHIAARQRAAAGPPALGRSTRIPSRGPGRGGGPQCANAVSSRRDPPPARPGPMAAAPPPKPSTLGRRTRMRSRGQGRGAGPRRADGVASRRAPLPARTPSRAGPMAAAPAANAAFSPLSLHVALSLLAAGAGGATRDQLAATLGGYGPGAAEGLHALTEQPSRWCSSCSPTGPAPAARASTSPTQVAGLLALRRLRAMDTLQSGGPAQVPEL</sequence>
<feature type="region of interest" description="Disordered" evidence="2">
    <location>
        <begin position="1"/>
        <end position="156"/>
    </location>
</feature>
<dbReference type="AlphaFoldDB" id="A0A3L6SNX9"/>
<gene>
    <name evidence="4" type="ORF">C2845_PM07G36410</name>
</gene>
<dbReference type="Proteomes" id="UP000275267">
    <property type="component" value="Unassembled WGS sequence"/>
</dbReference>
<dbReference type="EMBL" id="PQIB02000004">
    <property type="protein sequence ID" value="RLN24369.1"/>
    <property type="molecule type" value="Genomic_DNA"/>
</dbReference>
<dbReference type="InterPro" id="IPR023796">
    <property type="entry name" value="Serpin_dom"/>
</dbReference>
<feature type="compositionally biased region" description="Polar residues" evidence="2">
    <location>
        <begin position="1"/>
        <end position="16"/>
    </location>
</feature>
<dbReference type="Pfam" id="PF00079">
    <property type="entry name" value="Serpin"/>
    <property type="match status" value="1"/>
</dbReference>
<feature type="compositionally biased region" description="Polar residues" evidence="2">
    <location>
        <begin position="34"/>
        <end position="43"/>
    </location>
</feature>
<evidence type="ECO:0000313" key="5">
    <source>
        <dbReference type="Proteomes" id="UP000275267"/>
    </source>
</evidence>
<dbReference type="STRING" id="4540.A0A3L6SNX9"/>
<feature type="compositionally biased region" description="Pro residues" evidence="2">
    <location>
        <begin position="98"/>
        <end position="112"/>
    </location>
</feature>
<protein>
    <submittedName>
        <fullName evidence="4">Serpin-ZXA-like</fullName>
    </submittedName>
</protein>
<comment type="similarity">
    <text evidence="1">Belongs to the serpin family.</text>
</comment>
<keyword evidence="5" id="KW-1185">Reference proteome</keyword>
<proteinExistence type="inferred from homology"/>
<accession>A0A3L6SNX9</accession>
<reference evidence="5" key="1">
    <citation type="journal article" date="2019" name="Nat. Commun.">
        <title>The genome of broomcorn millet.</title>
        <authorList>
            <person name="Zou C."/>
            <person name="Miki D."/>
            <person name="Li D."/>
            <person name="Tang Q."/>
            <person name="Xiao L."/>
            <person name="Rajput S."/>
            <person name="Deng P."/>
            <person name="Jia W."/>
            <person name="Huang R."/>
            <person name="Zhang M."/>
            <person name="Sun Y."/>
            <person name="Hu J."/>
            <person name="Fu X."/>
            <person name="Schnable P.S."/>
            <person name="Li F."/>
            <person name="Zhang H."/>
            <person name="Feng B."/>
            <person name="Zhu X."/>
            <person name="Liu R."/>
            <person name="Schnable J.C."/>
            <person name="Zhu J.-K."/>
            <person name="Zhang H."/>
        </authorList>
    </citation>
    <scope>NUCLEOTIDE SEQUENCE [LARGE SCALE GENOMIC DNA]</scope>
</reference>
<comment type="caution">
    <text evidence="4">The sequence shown here is derived from an EMBL/GenBank/DDBJ whole genome shotgun (WGS) entry which is preliminary data.</text>
</comment>